<name>A0A927H057_9BACL</name>
<dbReference type="AlphaFoldDB" id="A0A927H057"/>
<evidence type="ECO:0000256" key="1">
    <source>
        <dbReference type="ARBA" id="ARBA00022475"/>
    </source>
</evidence>
<dbReference type="Proteomes" id="UP000639396">
    <property type="component" value="Unassembled WGS sequence"/>
</dbReference>
<comment type="caution">
    <text evidence="7">The sequence shown here is derived from an EMBL/GenBank/DDBJ whole genome shotgun (WGS) entry which is preliminary data.</text>
</comment>
<dbReference type="PANTHER" id="PTHR43649">
    <property type="entry name" value="ARABINOSE-BINDING PROTEIN-RELATED"/>
    <property type="match status" value="1"/>
</dbReference>
<gene>
    <name evidence="7" type="ORF">IDH45_13330</name>
</gene>
<keyword evidence="8" id="KW-1185">Reference proteome</keyword>
<keyword evidence="4" id="KW-0564">Palmitate</keyword>
<accession>A0A927H057</accession>
<sequence length="444" mass="49201">MGVRKKFAWLAAVLVVGCSSLIVSACSSGSKGDPAAADPAVSKPPEKKEPVELVFYSQVPDYDESFMETFGNKIQAKFPHMTVKHLKAGSNKIDSLITNGDTIDVMFMSIGQADTLIQYGLQNDISDMISSQKFDLNRLETTAVELQRSFASGGMYGLPVFTNTLGLFYNKDLFAKFGVTPPKDGMNWDEVYDLAKRMSRTDGGVQYYGLAMSSSANFALNQFGASYIDPKTRKAAFTSEPFRKTMELLAGVSNIPGNGLTAQNWALGNQQKLFPEGKAAMFLHFVVYGLSFYKDTLNWDVVSYPQLKDKPGMGAQTYPTYFYVTKTSKHKEQAFEAIAYLTSEEFQNHLARKGMLPVLKNRVAGMAEFGQEVPYLKDKNVKGLLPEKFAPSQFTSVDVVRSQSPGHSFFFNAYQKAVLGLEDMNTALRSEGEKLDQKLAELFK</sequence>
<evidence type="ECO:0000256" key="3">
    <source>
        <dbReference type="ARBA" id="ARBA00023136"/>
    </source>
</evidence>
<evidence type="ECO:0000256" key="4">
    <source>
        <dbReference type="ARBA" id="ARBA00023139"/>
    </source>
</evidence>
<evidence type="ECO:0000256" key="2">
    <source>
        <dbReference type="ARBA" id="ARBA00022729"/>
    </source>
</evidence>
<dbReference type="RefSeq" id="WP_190928355.1">
    <property type="nucleotide sequence ID" value="NZ_JACXJA010000016.1"/>
</dbReference>
<feature type="chain" id="PRO_5038733069" evidence="6">
    <location>
        <begin position="26"/>
        <end position="444"/>
    </location>
</feature>
<keyword evidence="1" id="KW-1003">Cell membrane</keyword>
<keyword evidence="2 6" id="KW-0732">Signal</keyword>
<organism evidence="7 8">
    <name type="scientific">Paenibacillus oceani</name>
    <dbReference type="NCBI Taxonomy" id="2772510"/>
    <lineage>
        <taxon>Bacteria</taxon>
        <taxon>Bacillati</taxon>
        <taxon>Bacillota</taxon>
        <taxon>Bacilli</taxon>
        <taxon>Bacillales</taxon>
        <taxon>Paenibacillaceae</taxon>
        <taxon>Paenibacillus</taxon>
    </lineage>
</organism>
<protein>
    <submittedName>
        <fullName evidence="7">Extracellular solute-binding protein</fullName>
    </submittedName>
</protein>
<keyword evidence="3" id="KW-0472">Membrane</keyword>
<evidence type="ECO:0000313" key="8">
    <source>
        <dbReference type="Proteomes" id="UP000639396"/>
    </source>
</evidence>
<feature type="signal peptide" evidence="6">
    <location>
        <begin position="1"/>
        <end position="25"/>
    </location>
</feature>
<dbReference type="Gene3D" id="3.40.190.10">
    <property type="entry name" value="Periplasmic binding protein-like II"/>
    <property type="match status" value="1"/>
</dbReference>
<dbReference type="PANTHER" id="PTHR43649:SF33">
    <property type="entry name" value="POLYGALACTURONAN_RHAMNOGALACTURONAN-BINDING PROTEIN YTCQ"/>
    <property type="match status" value="1"/>
</dbReference>
<dbReference type="PROSITE" id="PS51257">
    <property type="entry name" value="PROKAR_LIPOPROTEIN"/>
    <property type="match status" value="1"/>
</dbReference>
<dbReference type="InterPro" id="IPR006059">
    <property type="entry name" value="SBP"/>
</dbReference>
<evidence type="ECO:0000313" key="7">
    <source>
        <dbReference type="EMBL" id="MBD2862968.1"/>
    </source>
</evidence>
<evidence type="ECO:0000256" key="5">
    <source>
        <dbReference type="ARBA" id="ARBA00023288"/>
    </source>
</evidence>
<dbReference type="Pfam" id="PF01547">
    <property type="entry name" value="SBP_bac_1"/>
    <property type="match status" value="1"/>
</dbReference>
<dbReference type="SUPFAM" id="SSF53850">
    <property type="entry name" value="Periplasmic binding protein-like II"/>
    <property type="match status" value="1"/>
</dbReference>
<evidence type="ECO:0000256" key="6">
    <source>
        <dbReference type="SAM" id="SignalP"/>
    </source>
</evidence>
<proteinExistence type="predicted"/>
<keyword evidence="5" id="KW-0449">Lipoprotein</keyword>
<dbReference type="EMBL" id="JACXJA010000016">
    <property type="protein sequence ID" value="MBD2862968.1"/>
    <property type="molecule type" value="Genomic_DNA"/>
</dbReference>
<reference evidence="7" key="1">
    <citation type="submission" date="2020-09" db="EMBL/GenBank/DDBJ databases">
        <title>A novel bacterium of genus Paenibacillus, isolated from South China Sea.</title>
        <authorList>
            <person name="Huang H."/>
            <person name="Mo K."/>
            <person name="Hu Y."/>
        </authorList>
    </citation>
    <scope>NUCLEOTIDE SEQUENCE</scope>
    <source>
        <strain evidence="7">IB182363</strain>
    </source>
</reference>
<dbReference type="InterPro" id="IPR050490">
    <property type="entry name" value="Bact_solute-bd_prot1"/>
</dbReference>